<name>A0A2H0TJZ5_9BACT</name>
<organism evidence="9 10">
    <name type="scientific">Candidatus Nealsonbacteria bacterium CG10_big_fil_rev_8_21_14_0_10_37_25</name>
    <dbReference type="NCBI Taxonomy" id="1974711"/>
    <lineage>
        <taxon>Bacteria</taxon>
        <taxon>Candidatus Nealsoniibacteriota</taxon>
    </lineage>
</organism>
<dbReference type="InterPro" id="IPR002876">
    <property type="entry name" value="Transcrip_reg_TACO1-like"/>
</dbReference>
<comment type="similarity">
    <text evidence="1">Belongs to the TACO1 family.</text>
</comment>
<protein>
    <submittedName>
        <fullName evidence="9">YebC/PmpR family DNA-binding transcriptional regulator</fullName>
    </submittedName>
</protein>
<evidence type="ECO:0000259" key="7">
    <source>
        <dbReference type="Pfam" id="PF01709"/>
    </source>
</evidence>
<evidence type="ECO:0000256" key="2">
    <source>
        <dbReference type="ARBA" id="ARBA00022490"/>
    </source>
</evidence>
<dbReference type="Pfam" id="PF01709">
    <property type="entry name" value="Transcrip_reg"/>
    <property type="match status" value="1"/>
</dbReference>
<evidence type="ECO:0000256" key="4">
    <source>
        <dbReference type="ARBA" id="ARBA00023125"/>
    </source>
</evidence>
<feature type="coiled-coil region" evidence="6">
    <location>
        <begin position="44"/>
        <end position="100"/>
    </location>
</feature>
<dbReference type="InterPro" id="IPR049083">
    <property type="entry name" value="TACO1_YebC_N"/>
</dbReference>
<reference evidence="10" key="1">
    <citation type="submission" date="2017-09" db="EMBL/GenBank/DDBJ databases">
        <title>Depth-based differentiation of microbial function through sediment-hosted aquifers and enrichment of novel symbionts in the deep terrestrial subsurface.</title>
        <authorList>
            <person name="Probst A.J."/>
            <person name="Ladd B."/>
            <person name="Jarett J.K."/>
            <person name="Geller-Mcgrath D.E."/>
            <person name="Sieber C.M.K."/>
            <person name="Emerson J.B."/>
            <person name="Anantharaman K."/>
            <person name="Thomas B.C."/>
            <person name="Malmstrom R."/>
            <person name="Stieglmeier M."/>
            <person name="Klingl A."/>
            <person name="Woyke T."/>
            <person name="Ryan C.M."/>
            <person name="Banfield J.F."/>
        </authorList>
    </citation>
    <scope>NUCLEOTIDE SEQUENCE [LARGE SCALE GENOMIC DNA]</scope>
</reference>
<evidence type="ECO:0000256" key="1">
    <source>
        <dbReference type="ARBA" id="ARBA00008724"/>
    </source>
</evidence>
<dbReference type="NCBIfam" id="TIGR01033">
    <property type="entry name" value="YebC/PmpR family DNA-binding transcriptional regulator"/>
    <property type="match status" value="1"/>
</dbReference>
<dbReference type="Pfam" id="PF20772">
    <property type="entry name" value="TACO1_YebC_N"/>
    <property type="match status" value="1"/>
</dbReference>
<feature type="domain" description="TACO1/YebC-like N-terminal" evidence="8">
    <location>
        <begin position="1"/>
        <end position="57"/>
    </location>
</feature>
<keyword evidence="6" id="KW-0175">Coiled coil</keyword>
<evidence type="ECO:0000313" key="9">
    <source>
        <dbReference type="EMBL" id="PIR71880.1"/>
    </source>
</evidence>
<dbReference type="InterPro" id="IPR017856">
    <property type="entry name" value="Integrase-like_N"/>
</dbReference>
<keyword evidence="2" id="KW-0963">Cytoplasm</keyword>
<dbReference type="SUPFAM" id="SSF75625">
    <property type="entry name" value="YebC-like"/>
    <property type="match status" value="1"/>
</dbReference>
<evidence type="ECO:0000313" key="10">
    <source>
        <dbReference type="Proteomes" id="UP000228909"/>
    </source>
</evidence>
<dbReference type="GO" id="GO:0003677">
    <property type="term" value="F:DNA binding"/>
    <property type="evidence" value="ECO:0007669"/>
    <property type="project" value="UniProtKB-KW"/>
</dbReference>
<dbReference type="FunFam" id="1.10.10.200:FF:000004">
    <property type="entry name" value="Probable transcriptional regulatory protein BSBG_02618"/>
    <property type="match status" value="1"/>
</dbReference>
<dbReference type="EMBL" id="PFCK01000001">
    <property type="protein sequence ID" value="PIR71880.1"/>
    <property type="molecule type" value="Genomic_DNA"/>
</dbReference>
<comment type="caution">
    <text evidence="9">The sequence shown here is derived from an EMBL/GenBank/DDBJ whole genome shotgun (WGS) entry which is preliminary data.</text>
</comment>
<dbReference type="InterPro" id="IPR048300">
    <property type="entry name" value="TACO1_YebC-like_2nd/3rd_dom"/>
</dbReference>
<evidence type="ECO:0000259" key="8">
    <source>
        <dbReference type="Pfam" id="PF20772"/>
    </source>
</evidence>
<dbReference type="HAMAP" id="MF_00693">
    <property type="entry name" value="Transcrip_reg_TACO1"/>
    <property type="match status" value="1"/>
</dbReference>
<keyword evidence="4 9" id="KW-0238">DNA-binding</keyword>
<keyword evidence="3" id="KW-0805">Transcription regulation</keyword>
<dbReference type="Gene3D" id="1.10.10.200">
    <property type="match status" value="1"/>
</dbReference>
<evidence type="ECO:0000256" key="3">
    <source>
        <dbReference type="ARBA" id="ARBA00023015"/>
    </source>
</evidence>
<accession>A0A2H0TJZ5</accession>
<keyword evidence="5" id="KW-0804">Transcription</keyword>
<dbReference type="AlphaFoldDB" id="A0A2H0TJZ5"/>
<dbReference type="PANTHER" id="PTHR12532">
    <property type="entry name" value="TRANSLATIONAL ACTIVATOR OF CYTOCHROME C OXIDASE 1"/>
    <property type="match status" value="1"/>
</dbReference>
<feature type="non-terminal residue" evidence="9">
    <location>
        <position position="1"/>
    </location>
</feature>
<dbReference type="PANTHER" id="PTHR12532:SF0">
    <property type="entry name" value="TRANSLATIONAL ACTIVATOR OF CYTOCHROME C OXIDASE 1"/>
    <property type="match status" value="1"/>
</dbReference>
<dbReference type="GO" id="GO:0005737">
    <property type="term" value="C:cytoplasm"/>
    <property type="evidence" value="ECO:0007669"/>
    <property type="project" value="UniProtKB-ARBA"/>
</dbReference>
<sequence>KRGQMFSKMARVIWVAVKEGGPNTETNSKLRFAIETARSFHMPNENIERAIKRATGEIPEKKLEEVLYEAYGPGGIAIIIEGITDNKNRALSEVKQILNQHGGKLVQGGAIKWMFERKGAIIVNCKLKIENLQNKEKLELAAIEAGAEDIYWHEDFLDVYVKIEELDKVKKSLEEKGIKIEGVSLDWVPKEEISLDEKIKGACQKLFEALDELESVQEIYSNLKI</sequence>
<dbReference type="Proteomes" id="UP000228909">
    <property type="component" value="Unassembled WGS sequence"/>
</dbReference>
<feature type="domain" description="TACO1/YebC-like second and third" evidence="7">
    <location>
        <begin position="63"/>
        <end position="223"/>
    </location>
</feature>
<dbReference type="NCBIfam" id="NF001030">
    <property type="entry name" value="PRK00110.1"/>
    <property type="match status" value="1"/>
</dbReference>
<dbReference type="Gene3D" id="3.30.70.980">
    <property type="match status" value="2"/>
</dbReference>
<gene>
    <name evidence="9" type="ORF">COU43_00010</name>
</gene>
<dbReference type="InterPro" id="IPR029072">
    <property type="entry name" value="YebC-like"/>
</dbReference>
<proteinExistence type="inferred from homology"/>
<evidence type="ECO:0000256" key="6">
    <source>
        <dbReference type="SAM" id="Coils"/>
    </source>
</evidence>
<evidence type="ECO:0000256" key="5">
    <source>
        <dbReference type="ARBA" id="ARBA00023163"/>
    </source>
</evidence>
<dbReference type="InterPro" id="IPR026564">
    <property type="entry name" value="Transcrip_reg_TACO1-like_dom3"/>
</dbReference>
<dbReference type="NCBIfam" id="NF009044">
    <property type="entry name" value="PRK12378.1"/>
    <property type="match status" value="1"/>
</dbReference>